<keyword evidence="10 21" id="KW-0732">Signal</keyword>
<accession>A0A364RDI2</accession>
<evidence type="ECO:0000256" key="2">
    <source>
        <dbReference type="ARBA" id="ARBA00004371"/>
    </source>
</evidence>
<reference evidence="23 24" key="1">
    <citation type="submission" date="2018-06" db="EMBL/GenBank/DDBJ databases">
        <authorList>
            <person name="Liu Z.-W."/>
        </authorList>
    </citation>
    <scope>NUCLEOTIDE SEQUENCE [LARGE SCALE GENOMIC DNA]</scope>
    <source>
        <strain evidence="23 24">2b14</strain>
    </source>
</reference>
<feature type="domain" description="Peptidase M28" evidence="22">
    <location>
        <begin position="295"/>
        <end position="496"/>
    </location>
</feature>
<keyword evidence="16" id="KW-0865">Zymogen</keyword>
<evidence type="ECO:0000313" key="23">
    <source>
        <dbReference type="EMBL" id="RAU82305.1"/>
    </source>
</evidence>
<evidence type="ECO:0000256" key="12">
    <source>
        <dbReference type="ARBA" id="ARBA00022824"/>
    </source>
</evidence>
<dbReference type="GO" id="GO:0006508">
    <property type="term" value="P:proteolysis"/>
    <property type="evidence" value="ECO:0007669"/>
    <property type="project" value="UniProtKB-KW"/>
</dbReference>
<keyword evidence="8" id="KW-0645">Protease</keyword>
<dbReference type="InterPro" id="IPR039866">
    <property type="entry name" value="CPQ"/>
</dbReference>
<evidence type="ECO:0000313" key="24">
    <source>
        <dbReference type="Proteomes" id="UP000251692"/>
    </source>
</evidence>
<dbReference type="GO" id="GO:0005764">
    <property type="term" value="C:lysosome"/>
    <property type="evidence" value="ECO:0007669"/>
    <property type="project" value="UniProtKB-SubCell"/>
</dbReference>
<evidence type="ECO:0000256" key="11">
    <source>
        <dbReference type="ARBA" id="ARBA00022801"/>
    </source>
</evidence>
<evidence type="ECO:0000256" key="20">
    <source>
        <dbReference type="ARBA" id="ARBA00033328"/>
    </source>
</evidence>
<keyword evidence="18" id="KW-0458">Lysosome</keyword>
<keyword evidence="11" id="KW-0378">Hydrolase</keyword>
<keyword evidence="12" id="KW-0256">Endoplasmic reticulum</keyword>
<organism evidence="23 24">
    <name type="scientific">Pontibacter arcticus</name>
    <dbReference type="NCBI Taxonomy" id="2080288"/>
    <lineage>
        <taxon>Bacteria</taxon>
        <taxon>Pseudomonadati</taxon>
        <taxon>Bacteroidota</taxon>
        <taxon>Cytophagia</taxon>
        <taxon>Cytophagales</taxon>
        <taxon>Hymenobacteraceae</taxon>
        <taxon>Pontibacter</taxon>
    </lineage>
</organism>
<evidence type="ECO:0000256" key="6">
    <source>
        <dbReference type="ARBA" id="ARBA00022525"/>
    </source>
</evidence>
<dbReference type="OrthoDB" id="9769665at2"/>
<comment type="subcellular location">
    <subcellularLocation>
        <location evidence="1">Endoplasmic reticulum</location>
    </subcellularLocation>
    <subcellularLocation>
        <location evidence="3">Golgi apparatus</location>
    </subcellularLocation>
    <subcellularLocation>
        <location evidence="2">Lysosome</location>
    </subcellularLocation>
    <subcellularLocation>
        <location evidence="4">Secreted</location>
    </subcellularLocation>
</comment>
<evidence type="ECO:0000256" key="15">
    <source>
        <dbReference type="ARBA" id="ARBA00023049"/>
    </source>
</evidence>
<proteinExistence type="predicted"/>
<evidence type="ECO:0000256" key="4">
    <source>
        <dbReference type="ARBA" id="ARBA00004613"/>
    </source>
</evidence>
<reference evidence="23 24" key="2">
    <citation type="submission" date="2018-07" db="EMBL/GenBank/DDBJ databases">
        <title>Pontibacter sp. 2b14 genomic sequence and assembly.</title>
        <authorList>
            <person name="Du Z.-J."/>
        </authorList>
    </citation>
    <scope>NUCLEOTIDE SEQUENCE [LARGE SCALE GENOMIC DNA]</scope>
    <source>
        <strain evidence="23 24">2b14</strain>
    </source>
</reference>
<keyword evidence="17" id="KW-0325">Glycoprotein</keyword>
<dbReference type="InterPro" id="IPR007484">
    <property type="entry name" value="Peptidase_M28"/>
</dbReference>
<evidence type="ECO:0000256" key="21">
    <source>
        <dbReference type="SAM" id="SignalP"/>
    </source>
</evidence>
<dbReference type="GO" id="GO:0004180">
    <property type="term" value="F:carboxypeptidase activity"/>
    <property type="evidence" value="ECO:0007669"/>
    <property type="project" value="UniProtKB-KW"/>
</dbReference>
<evidence type="ECO:0000256" key="1">
    <source>
        <dbReference type="ARBA" id="ARBA00004240"/>
    </source>
</evidence>
<dbReference type="Proteomes" id="UP000251692">
    <property type="component" value="Unassembled WGS sequence"/>
</dbReference>
<keyword evidence="7" id="KW-0121">Carboxypeptidase</keyword>
<dbReference type="SUPFAM" id="SSF53187">
    <property type="entry name" value="Zn-dependent exopeptidases"/>
    <property type="match status" value="1"/>
</dbReference>
<evidence type="ECO:0000256" key="9">
    <source>
        <dbReference type="ARBA" id="ARBA00022723"/>
    </source>
</evidence>
<comment type="subunit">
    <text evidence="19">Homodimer. The monomeric form is inactive while the homodimer is active.</text>
</comment>
<dbReference type="Gene3D" id="3.40.630.10">
    <property type="entry name" value="Zn peptidases"/>
    <property type="match status" value="2"/>
</dbReference>
<sequence length="519" mass="57199">MKKTSLLLVALFLQVGYTAQAQQEPVNLDIVNKIKKEGLENSKVMETAFYLTDVNGSRLSGSTGLARANNWTKKQLTEWGLKNARLEEWGEFGKGWEFEKSYVAITAPYYQHLIATPKAWTPGTNGLQKGEAMLVTVEKEEDLAKYKGQLKGKIVLVSNPREATTTFEADAKRYAEEDLAKIAEPPVAAPAGQNNNANSRREQYLAMMQLRTKVSDMLKAEGAAAVLSSRGGLHGTHYTSNGAPYAVDAPVALPELEMGTEDYNRLVRLLKAGQKVELELETKTKFLDSDLKGYNVLAEIPGTDRKLKDEVVLIGGHIDSWHASTGATDNAAGVAVMMEAMRILQATGIKPKRTIRIALWGAEEQGLHGSRGYVKKNLGDPATMKLTKAHEKFSAYYNLDNGTGKIRGIYTQGNEQVAPTFEAWLAPFHEMGAKTVTLKNTGGTDHLSFDAVGLPGFQFIQDEIDYDTRTHHTNQDSYDRLQADDLKQASVIVASFIYHTAMRDKKLPRKPLPAPKPAL</sequence>
<evidence type="ECO:0000259" key="22">
    <source>
        <dbReference type="Pfam" id="PF04389"/>
    </source>
</evidence>
<dbReference type="RefSeq" id="WP_112305898.1">
    <property type="nucleotide sequence ID" value="NZ_QMDV01000003.1"/>
</dbReference>
<evidence type="ECO:0000256" key="8">
    <source>
        <dbReference type="ARBA" id="ARBA00022670"/>
    </source>
</evidence>
<keyword evidence="6" id="KW-0964">Secreted</keyword>
<dbReference type="CDD" id="cd08015">
    <property type="entry name" value="M28_like"/>
    <property type="match status" value="1"/>
</dbReference>
<dbReference type="GO" id="GO:0005576">
    <property type="term" value="C:extracellular region"/>
    <property type="evidence" value="ECO:0007669"/>
    <property type="project" value="UniProtKB-SubCell"/>
</dbReference>
<dbReference type="GO" id="GO:0070573">
    <property type="term" value="F:metallodipeptidase activity"/>
    <property type="evidence" value="ECO:0007669"/>
    <property type="project" value="InterPro"/>
</dbReference>
<dbReference type="PANTHER" id="PTHR12053:SF3">
    <property type="entry name" value="CARBOXYPEPTIDASE Q"/>
    <property type="match status" value="1"/>
</dbReference>
<keyword evidence="15" id="KW-0482">Metalloprotease</keyword>
<evidence type="ECO:0000256" key="10">
    <source>
        <dbReference type="ARBA" id="ARBA00022729"/>
    </source>
</evidence>
<gene>
    <name evidence="23" type="ORF">DP923_10985</name>
</gene>
<dbReference type="GO" id="GO:0046872">
    <property type="term" value="F:metal ion binding"/>
    <property type="evidence" value="ECO:0007669"/>
    <property type="project" value="UniProtKB-KW"/>
</dbReference>
<keyword evidence="24" id="KW-1185">Reference proteome</keyword>
<keyword evidence="13" id="KW-0862">Zinc</keyword>
<dbReference type="PANTHER" id="PTHR12053">
    <property type="entry name" value="PROTEASE FAMILY M28 PLASMA GLUTAMATE CARBOXYPEPTIDASE-RELATED"/>
    <property type="match status" value="1"/>
</dbReference>
<keyword evidence="14" id="KW-0333">Golgi apparatus</keyword>
<feature type="chain" id="PRO_5016991225" description="Carboxypeptidase Q" evidence="21">
    <location>
        <begin position="22"/>
        <end position="519"/>
    </location>
</feature>
<protein>
    <recommendedName>
        <fullName evidence="5">Carboxypeptidase Q</fullName>
    </recommendedName>
    <alternativeName>
        <fullName evidence="20">Plasma glutamate carboxypeptidase</fullName>
    </alternativeName>
</protein>
<evidence type="ECO:0000256" key="14">
    <source>
        <dbReference type="ARBA" id="ARBA00023034"/>
    </source>
</evidence>
<evidence type="ECO:0000256" key="16">
    <source>
        <dbReference type="ARBA" id="ARBA00023145"/>
    </source>
</evidence>
<evidence type="ECO:0000256" key="17">
    <source>
        <dbReference type="ARBA" id="ARBA00023180"/>
    </source>
</evidence>
<keyword evidence="9" id="KW-0479">Metal-binding</keyword>
<evidence type="ECO:0000256" key="18">
    <source>
        <dbReference type="ARBA" id="ARBA00023228"/>
    </source>
</evidence>
<comment type="caution">
    <text evidence="23">The sequence shown here is derived from an EMBL/GenBank/DDBJ whole genome shotgun (WGS) entry which is preliminary data.</text>
</comment>
<evidence type="ECO:0000256" key="19">
    <source>
        <dbReference type="ARBA" id="ARBA00025833"/>
    </source>
</evidence>
<dbReference type="AlphaFoldDB" id="A0A364RDI2"/>
<evidence type="ECO:0000256" key="5">
    <source>
        <dbReference type="ARBA" id="ARBA00014116"/>
    </source>
</evidence>
<feature type="signal peptide" evidence="21">
    <location>
        <begin position="1"/>
        <end position="21"/>
    </location>
</feature>
<evidence type="ECO:0000256" key="7">
    <source>
        <dbReference type="ARBA" id="ARBA00022645"/>
    </source>
</evidence>
<name>A0A364RDI2_9BACT</name>
<dbReference type="EMBL" id="QMDV01000003">
    <property type="protein sequence ID" value="RAU82305.1"/>
    <property type="molecule type" value="Genomic_DNA"/>
</dbReference>
<dbReference type="Pfam" id="PF04389">
    <property type="entry name" value="Peptidase_M28"/>
    <property type="match status" value="1"/>
</dbReference>
<evidence type="ECO:0000256" key="13">
    <source>
        <dbReference type="ARBA" id="ARBA00022833"/>
    </source>
</evidence>
<evidence type="ECO:0000256" key="3">
    <source>
        <dbReference type="ARBA" id="ARBA00004555"/>
    </source>
</evidence>